<feature type="transmembrane region" description="Helical" evidence="6">
    <location>
        <begin position="377"/>
        <end position="405"/>
    </location>
</feature>
<evidence type="ECO:0000313" key="8">
    <source>
        <dbReference type="RefSeq" id="XP_027364119.1"/>
    </source>
</evidence>
<dbReference type="GO" id="GO:0005886">
    <property type="term" value="C:plasma membrane"/>
    <property type="evidence" value="ECO:0007669"/>
    <property type="project" value="TreeGrafter"/>
</dbReference>
<dbReference type="GeneID" id="113871294"/>
<sequence length="567" mass="61552">MLSKCLTLVVPRHATTPSLTSLAPSKTPRPSYSSTHLSFPSKLIKVFPTQYNNCLSKYHTMKSSNSSSSIASSDFEFEPDPTLTNEDLKPTSPNQRTFSGLEIATLWVGLVVGVPSYYLAGSLVDLGMAWWQGIATVVVANIILLVPLVLTGHAGTRYGISFPVLARSSFGIHGAHIPTLVRALIGCGWYGIESWIGGEAIFLLLPKSLKETSFSQSLPWLGTSPLEFACFLVFWVAQLAFVWRGIDGIRELEKYSAPILIALTSCLLIWSCVKAGGLGHILSLSSRLSNSEFWPVFFPSLTANISFWATVALNIPDFTRYAKSQKDQVIGQVGLPIFMGAFTFVGLAVTSSTKVIFGQIISDPIQLLGQIGGLTTSILAILGISLAIITTNIAANIVAPANALVNLNPAWFTFRRGALLTALLGIAFQPWRLLKSSESFVYTWLIGYSALMGPIAGIVLADYYIIQKTSLSISDLYSRSPYGAYRYSRGFNVAAIVALVFGILPVVPGFLQKVGIATSVPHTFVVIYNNAWFVSFFSAGFLYLVLSNLRRKPDKYAAGDPLLPTTK</sequence>
<dbReference type="CDD" id="cd11485">
    <property type="entry name" value="SLC-NCS1sbd_YbbW-like"/>
    <property type="match status" value="1"/>
</dbReference>
<evidence type="ECO:0000313" key="7">
    <source>
        <dbReference type="Proteomes" id="UP000694853"/>
    </source>
</evidence>
<accession>A0A8B8MAK8</accession>
<reference evidence="8" key="2">
    <citation type="submission" date="2025-08" db="UniProtKB">
        <authorList>
            <consortium name="RefSeq"/>
        </authorList>
    </citation>
    <scope>IDENTIFICATION</scope>
    <source>
        <tissue evidence="8">Young leaves</tissue>
    </source>
</reference>
<reference evidence="7" key="1">
    <citation type="journal article" date="2019" name="Toxins">
        <title>Detection of Abrin-Like and Prepropulchellin-Like Toxin Genes and Transcripts Using Whole Genome Sequencing and Full-Length Transcript Sequencing of Abrus precatorius.</title>
        <authorList>
            <person name="Hovde B.T."/>
            <person name="Daligault H.E."/>
            <person name="Hanschen E.R."/>
            <person name="Kunde Y.A."/>
            <person name="Johnson M.B."/>
            <person name="Starkenburg S.R."/>
            <person name="Johnson S.L."/>
        </authorList>
    </citation>
    <scope>NUCLEOTIDE SEQUENCE [LARGE SCALE GENOMIC DNA]</scope>
</reference>
<feature type="transmembrane region" description="Helical" evidence="6">
    <location>
        <begin position="417"/>
        <end position="434"/>
    </location>
</feature>
<keyword evidence="5 6" id="KW-0472">Membrane</keyword>
<evidence type="ECO:0000256" key="4">
    <source>
        <dbReference type="ARBA" id="ARBA00022989"/>
    </source>
</evidence>
<evidence type="ECO:0000256" key="1">
    <source>
        <dbReference type="ARBA" id="ARBA00004141"/>
    </source>
</evidence>
<dbReference type="AlphaFoldDB" id="A0A8B8MAK8"/>
<dbReference type="GO" id="GO:0015205">
    <property type="term" value="F:nucleobase transmembrane transporter activity"/>
    <property type="evidence" value="ECO:0007669"/>
    <property type="project" value="TreeGrafter"/>
</dbReference>
<dbReference type="FunFam" id="1.10.4160.10:FF:000001">
    <property type="entry name" value="Uracil permease, putative"/>
    <property type="match status" value="1"/>
</dbReference>
<feature type="transmembrane region" description="Helical" evidence="6">
    <location>
        <begin position="293"/>
        <end position="315"/>
    </location>
</feature>
<keyword evidence="4 6" id="KW-1133">Transmembrane helix</keyword>
<evidence type="ECO:0000256" key="2">
    <source>
        <dbReference type="ARBA" id="ARBA00008974"/>
    </source>
</evidence>
<feature type="transmembrane region" description="Helical" evidence="6">
    <location>
        <begin position="225"/>
        <end position="243"/>
    </location>
</feature>
<dbReference type="RefSeq" id="XP_027364119.1">
    <property type="nucleotide sequence ID" value="XM_027508318.1"/>
</dbReference>
<dbReference type="Pfam" id="PF02133">
    <property type="entry name" value="Transp_cyt_pur"/>
    <property type="match status" value="1"/>
</dbReference>
<dbReference type="InterPro" id="IPR045225">
    <property type="entry name" value="Uracil/uridine/allantoin_perm"/>
</dbReference>
<feature type="transmembrane region" description="Helical" evidence="6">
    <location>
        <begin position="527"/>
        <end position="546"/>
    </location>
</feature>
<dbReference type="PANTHER" id="PTHR30618">
    <property type="entry name" value="NCS1 FAMILY PURINE/PYRIMIDINE TRANSPORTER"/>
    <property type="match status" value="1"/>
</dbReference>
<keyword evidence="3 6" id="KW-0812">Transmembrane</keyword>
<dbReference type="PANTHER" id="PTHR30618:SF0">
    <property type="entry name" value="PURINE-URACIL PERMEASE NCS1"/>
    <property type="match status" value="1"/>
</dbReference>
<feature type="transmembrane region" description="Helical" evidence="6">
    <location>
        <begin position="98"/>
        <end position="118"/>
    </location>
</feature>
<name>A0A8B8MAK8_ABRPR</name>
<feature type="transmembrane region" description="Helical" evidence="6">
    <location>
        <begin position="440"/>
        <end position="466"/>
    </location>
</feature>
<dbReference type="Proteomes" id="UP000694853">
    <property type="component" value="Unplaced"/>
</dbReference>
<feature type="transmembrane region" description="Helical" evidence="6">
    <location>
        <begin position="487"/>
        <end position="507"/>
    </location>
</feature>
<comment type="subcellular location">
    <subcellularLocation>
        <location evidence="1">Membrane</location>
        <topology evidence="1">Multi-pass membrane protein</topology>
    </subcellularLocation>
</comment>
<dbReference type="Gene3D" id="1.10.4160.10">
    <property type="entry name" value="Hydantoin permease"/>
    <property type="match status" value="1"/>
</dbReference>
<feature type="transmembrane region" description="Helical" evidence="6">
    <location>
        <begin position="335"/>
        <end position="357"/>
    </location>
</feature>
<feature type="transmembrane region" description="Helical" evidence="6">
    <location>
        <begin position="130"/>
        <end position="150"/>
    </location>
</feature>
<dbReference type="OrthoDB" id="2018619at2759"/>
<comment type="similarity">
    <text evidence="2">Belongs to the purine-cytosine permease (2.A.39) family.</text>
</comment>
<proteinExistence type="inferred from homology"/>
<evidence type="ECO:0000256" key="3">
    <source>
        <dbReference type="ARBA" id="ARBA00022692"/>
    </source>
</evidence>
<keyword evidence="7" id="KW-1185">Reference proteome</keyword>
<gene>
    <name evidence="8" type="primary">LOC113871294</name>
</gene>
<evidence type="ECO:0000256" key="5">
    <source>
        <dbReference type="ARBA" id="ARBA00023136"/>
    </source>
</evidence>
<dbReference type="KEGG" id="aprc:113871294"/>
<feature type="transmembrane region" description="Helical" evidence="6">
    <location>
        <begin position="255"/>
        <end position="273"/>
    </location>
</feature>
<protein>
    <submittedName>
        <fullName evidence="8">Purine-uracil permease NCS1-like</fullName>
    </submittedName>
</protein>
<dbReference type="InterPro" id="IPR001248">
    <property type="entry name" value="Pur-cyt_permease"/>
</dbReference>
<evidence type="ECO:0000256" key="6">
    <source>
        <dbReference type="SAM" id="Phobius"/>
    </source>
</evidence>
<organism evidence="7 8">
    <name type="scientific">Abrus precatorius</name>
    <name type="common">Indian licorice</name>
    <name type="synonym">Glycine abrus</name>
    <dbReference type="NCBI Taxonomy" id="3816"/>
    <lineage>
        <taxon>Eukaryota</taxon>
        <taxon>Viridiplantae</taxon>
        <taxon>Streptophyta</taxon>
        <taxon>Embryophyta</taxon>
        <taxon>Tracheophyta</taxon>
        <taxon>Spermatophyta</taxon>
        <taxon>Magnoliopsida</taxon>
        <taxon>eudicotyledons</taxon>
        <taxon>Gunneridae</taxon>
        <taxon>Pentapetalae</taxon>
        <taxon>rosids</taxon>
        <taxon>fabids</taxon>
        <taxon>Fabales</taxon>
        <taxon>Fabaceae</taxon>
        <taxon>Papilionoideae</taxon>
        <taxon>50 kb inversion clade</taxon>
        <taxon>NPAAA clade</taxon>
        <taxon>indigoferoid/millettioid clade</taxon>
        <taxon>Abreae</taxon>
        <taxon>Abrus</taxon>
    </lineage>
</organism>
<feature type="transmembrane region" description="Helical" evidence="6">
    <location>
        <begin position="183"/>
        <end position="205"/>
    </location>
</feature>